<dbReference type="AlphaFoldDB" id="A0A1F6WY23"/>
<evidence type="ECO:0000313" key="3">
    <source>
        <dbReference type="Proteomes" id="UP000177001"/>
    </source>
</evidence>
<sequence>MTTSKQKIAAKKNVKKAQEKWKSMTHRQHALAQPQGRDRKKPGTTGKGKFFRIEIRPKNEFKTFRIHDVGKKGGLERLAGKRSSGSWDTVAWLVSKKDAKIRNRELIIKEIHAKTVLKNLSGPIMRVKGDIFRAHSRANVPERLKPTPAMKRAQKINIKKAQRARWKK</sequence>
<evidence type="ECO:0000256" key="1">
    <source>
        <dbReference type="SAM" id="MobiDB-lite"/>
    </source>
</evidence>
<protein>
    <submittedName>
        <fullName evidence="2">Uncharacterized protein</fullName>
    </submittedName>
</protein>
<accession>A0A1F6WY23</accession>
<dbReference type="EMBL" id="MFUR01000011">
    <property type="protein sequence ID" value="OGI86763.1"/>
    <property type="molecule type" value="Genomic_DNA"/>
</dbReference>
<dbReference type="Proteomes" id="UP000177001">
    <property type="component" value="Unassembled WGS sequence"/>
</dbReference>
<name>A0A1F6WY23_9BACT</name>
<comment type="caution">
    <text evidence="2">The sequence shown here is derived from an EMBL/GenBank/DDBJ whole genome shotgun (WGS) entry which is preliminary data.</text>
</comment>
<feature type="region of interest" description="Disordered" evidence="1">
    <location>
        <begin position="1"/>
        <end position="47"/>
    </location>
</feature>
<organism evidence="2 3">
    <name type="scientific">Candidatus Nomurabacteria bacterium RIFCSPLOWO2_01_FULL_36_16</name>
    <dbReference type="NCBI Taxonomy" id="1801767"/>
    <lineage>
        <taxon>Bacteria</taxon>
        <taxon>Candidatus Nomuraibacteriota</taxon>
    </lineage>
</organism>
<evidence type="ECO:0000313" key="2">
    <source>
        <dbReference type="EMBL" id="OGI86763.1"/>
    </source>
</evidence>
<proteinExistence type="predicted"/>
<reference evidence="2 3" key="1">
    <citation type="journal article" date="2016" name="Nat. Commun.">
        <title>Thousands of microbial genomes shed light on interconnected biogeochemical processes in an aquifer system.</title>
        <authorList>
            <person name="Anantharaman K."/>
            <person name="Brown C.T."/>
            <person name="Hug L.A."/>
            <person name="Sharon I."/>
            <person name="Castelle C.J."/>
            <person name="Probst A.J."/>
            <person name="Thomas B.C."/>
            <person name="Singh A."/>
            <person name="Wilkins M.J."/>
            <person name="Karaoz U."/>
            <person name="Brodie E.L."/>
            <person name="Williams K.H."/>
            <person name="Hubbard S.S."/>
            <person name="Banfield J.F."/>
        </authorList>
    </citation>
    <scope>NUCLEOTIDE SEQUENCE [LARGE SCALE GENOMIC DNA]</scope>
</reference>
<gene>
    <name evidence="2" type="ORF">A3A91_02040</name>
</gene>